<protein>
    <submittedName>
        <fullName evidence="1">Uncharacterized protein</fullName>
    </submittedName>
</protein>
<keyword evidence="1" id="KW-0614">Plasmid</keyword>
<dbReference type="EMBL" id="AP014865">
    <property type="protein sequence ID" value="BAR87064.1"/>
    <property type="molecule type" value="Genomic_DNA"/>
</dbReference>
<sequence>MKIAGLKIKVNPSNRSNKSIIGKINERKTSPIDKNKIFAEGLLNKYHSNVKIAVTTIHKSQSKYAFSHLLHSIMIL</sequence>
<proteinExistence type="predicted"/>
<evidence type="ECO:0000313" key="2">
    <source>
        <dbReference type="Proteomes" id="UP000055316"/>
    </source>
</evidence>
<geneLocation type="plasmid" evidence="2">
    <name>pKK1 DNA</name>
</geneLocation>
<evidence type="ECO:0000313" key="1">
    <source>
        <dbReference type="EMBL" id="BAR87064.1"/>
    </source>
</evidence>
<dbReference type="Proteomes" id="UP000055316">
    <property type="component" value="Plasmid pKK1"/>
</dbReference>
<organism evidence="1 2">
    <name type="scientific">Bacillus thuringiensis subsp. tolworthi</name>
    <dbReference type="NCBI Taxonomy" id="1442"/>
    <lineage>
        <taxon>Bacteria</taxon>
        <taxon>Bacillati</taxon>
        <taxon>Bacillota</taxon>
        <taxon>Bacilli</taxon>
        <taxon>Bacillales</taxon>
        <taxon>Bacillaceae</taxon>
        <taxon>Bacillus</taxon>
        <taxon>Bacillus cereus group</taxon>
    </lineage>
</organism>
<accession>A0A9W4AEI6</accession>
<name>A0A9W4AEI6_BACTO</name>
<gene>
    <name evidence="1" type="ORF">KNN_06329</name>
</gene>
<reference evidence="1 2" key="1">
    <citation type="submission" date="2015-05" db="EMBL/GenBank/DDBJ databases">
        <title>Whole genome sequence of Bacillus thuringiensis serovar tolworthi Pasteur Institute Standard strain.</title>
        <authorList>
            <person name="Kanda K."/>
            <person name="Nakashima K."/>
            <person name="Nagano Y."/>
        </authorList>
    </citation>
    <scope>NUCLEOTIDE SEQUENCE [LARGE SCALE GENOMIC DNA]</scope>
    <source>
        <strain evidence="1 2">Pasteur Institute Standard strain</strain>
        <plasmid evidence="2">pKK1 DNA</plasmid>
    </source>
</reference>
<dbReference type="AlphaFoldDB" id="A0A9W4AEI6"/>